<dbReference type="PANTHER" id="PTHR30293:SF2">
    <property type="entry name" value="TRANSCRIPTIONAL ACTIVATOR PROTEIN NHAR"/>
    <property type="match status" value="1"/>
</dbReference>
<evidence type="ECO:0000256" key="2">
    <source>
        <dbReference type="ARBA" id="ARBA00023015"/>
    </source>
</evidence>
<keyword evidence="3" id="KW-0238">DNA-binding</keyword>
<dbReference type="PROSITE" id="PS50931">
    <property type="entry name" value="HTH_LYSR"/>
    <property type="match status" value="1"/>
</dbReference>
<dbReference type="SUPFAM" id="SSF53850">
    <property type="entry name" value="Periplasmic binding protein-like II"/>
    <property type="match status" value="1"/>
</dbReference>
<dbReference type="Proteomes" id="UP001308005">
    <property type="component" value="Unassembled WGS sequence"/>
</dbReference>
<comment type="caution">
    <text evidence="7">The sequence shown here is derived from an EMBL/GenBank/DDBJ whole genome shotgun (WGS) entry which is preliminary data.</text>
</comment>
<proteinExistence type="inferred from homology"/>
<evidence type="ECO:0000256" key="5">
    <source>
        <dbReference type="ARBA" id="ARBA00023163"/>
    </source>
</evidence>
<dbReference type="Pfam" id="PF00126">
    <property type="entry name" value="HTH_1"/>
    <property type="match status" value="1"/>
</dbReference>
<dbReference type="SUPFAM" id="SSF46785">
    <property type="entry name" value="Winged helix' DNA-binding domain"/>
    <property type="match status" value="1"/>
</dbReference>
<evidence type="ECO:0000259" key="6">
    <source>
        <dbReference type="PROSITE" id="PS50931"/>
    </source>
</evidence>
<protein>
    <submittedName>
        <fullName evidence="7">Transcriptional activator NhaR</fullName>
    </submittedName>
</protein>
<dbReference type="Gene3D" id="3.40.190.290">
    <property type="match status" value="1"/>
</dbReference>
<keyword evidence="8" id="KW-1185">Reference proteome</keyword>
<reference evidence="8" key="1">
    <citation type="submission" date="2023-07" db="EMBL/GenBank/DDBJ databases">
        <title>The carbon used by Thiothrix.</title>
        <authorList>
            <person name="Chen L."/>
        </authorList>
    </citation>
    <scope>NUCLEOTIDE SEQUENCE [LARGE SCALE GENOMIC DNA]</scope>
</reference>
<keyword evidence="2" id="KW-0805">Transcription regulation</keyword>
<dbReference type="Pfam" id="PF03466">
    <property type="entry name" value="LysR_substrate"/>
    <property type="match status" value="1"/>
</dbReference>
<dbReference type="InterPro" id="IPR005119">
    <property type="entry name" value="LysR_subst-bd"/>
</dbReference>
<dbReference type="InterPro" id="IPR036388">
    <property type="entry name" value="WH-like_DNA-bd_sf"/>
</dbReference>
<evidence type="ECO:0000313" key="7">
    <source>
        <dbReference type="EMBL" id="MEB4593246.1"/>
    </source>
</evidence>
<name>A0ABU6D2D6_9GAMM</name>
<dbReference type="InterPro" id="IPR000847">
    <property type="entry name" value="LysR_HTH_N"/>
</dbReference>
<dbReference type="PANTHER" id="PTHR30293">
    <property type="entry name" value="TRANSCRIPTIONAL REGULATORY PROTEIN NAC-RELATED"/>
    <property type="match status" value="1"/>
</dbReference>
<dbReference type="RefSeq" id="WP_324698030.1">
    <property type="nucleotide sequence ID" value="NZ_JAYMYJ010000152.1"/>
</dbReference>
<comment type="similarity">
    <text evidence="1">Belongs to the LysR transcriptional regulatory family.</text>
</comment>
<sequence length="307" mass="33957">MINYKHLYYFREVAATGSISRACESLKLTPQTISGQLQLLEESLGVKLFRKQGRNLELTDAGHTARRYADEIFQLGSALEQALQNHPSGQERLFRVGIVDVVPKTIAYKLLEPAMLLNPPIHIVCNEGPLQDLLGELAMHRIELVIADKPLPNTMPIKGFSHRLGFSGISFFAHAKVAAQLRGKFPQSLNNAPLLIPSEGTSVRNELMNWFHQQKVQPKIIGEFDDSALMRAFGFGGAGIFIAPSVQEGTFTQEVDIQCIGRADGVMEQFFAISVERRISHPAVLAITKSAQDWLQTSGLITGRNLP</sequence>
<dbReference type="EMBL" id="JAYMYJ010000152">
    <property type="protein sequence ID" value="MEB4593246.1"/>
    <property type="molecule type" value="Genomic_DNA"/>
</dbReference>
<keyword evidence="4" id="KW-0010">Activator</keyword>
<reference evidence="7 8" key="2">
    <citation type="submission" date="2024-01" db="EMBL/GenBank/DDBJ databases">
        <authorList>
            <person name="Xie X."/>
        </authorList>
    </citation>
    <scope>NUCLEOTIDE SEQUENCE [LARGE SCALE GENOMIC DNA]</scope>
    <source>
        <strain evidence="7">SCUT-1</strain>
    </source>
</reference>
<accession>A0ABU6D2D6</accession>
<evidence type="ECO:0000256" key="1">
    <source>
        <dbReference type="ARBA" id="ARBA00009437"/>
    </source>
</evidence>
<gene>
    <name evidence="7" type="primary">nhaR</name>
    <name evidence="7" type="ORF">VSS37_19875</name>
</gene>
<evidence type="ECO:0000256" key="4">
    <source>
        <dbReference type="ARBA" id="ARBA00023159"/>
    </source>
</evidence>
<organism evidence="7 8">
    <name type="scientific">Candidatus Thiothrix phosphatis</name>
    <dbReference type="NCBI Taxonomy" id="3112415"/>
    <lineage>
        <taxon>Bacteria</taxon>
        <taxon>Pseudomonadati</taxon>
        <taxon>Pseudomonadota</taxon>
        <taxon>Gammaproteobacteria</taxon>
        <taxon>Thiotrichales</taxon>
        <taxon>Thiotrichaceae</taxon>
        <taxon>Thiothrix</taxon>
    </lineage>
</organism>
<feature type="domain" description="HTH lysR-type" evidence="6">
    <location>
        <begin position="2"/>
        <end position="59"/>
    </location>
</feature>
<dbReference type="NCBIfam" id="NF008284">
    <property type="entry name" value="PRK11062.1"/>
    <property type="match status" value="1"/>
</dbReference>
<evidence type="ECO:0000256" key="3">
    <source>
        <dbReference type="ARBA" id="ARBA00023125"/>
    </source>
</evidence>
<evidence type="ECO:0000313" key="8">
    <source>
        <dbReference type="Proteomes" id="UP001308005"/>
    </source>
</evidence>
<dbReference type="Gene3D" id="1.10.10.10">
    <property type="entry name" value="Winged helix-like DNA-binding domain superfamily/Winged helix DNA-binding domain"/>
    <property type="match status" value="1"/>
</dbReference>
<keyword evidence="5" id="KW-0804">Transcription</keyword>
<dbReference type="InterPro" id="IPR036390">
    <property type="entry name" value="WH_DNA-bd_sf"/>
</dbReference>